<organism evidence="5 6">
    <name type="scientific">Paenibacillus forsythiae</name>
    <dbReference type="NCBI Taxonomy" id="365616"/>
    <lineage>
        <taxon>Bacteria</taxon>
        <taxon>Bacillati</taxon>
        <taxon>Bacillota</taxon>
        <taxon>Bacilli</taxon>
        <taxon>Bacillales</taxon>
        <taxon>Paenibacillaceae</taxon>
        <taxon>Paenibacillus</taxon>
    </lineage>
</organism>
<dbReference type="InterPro" id="IPR018060">
    <property type="entry name" value="HTH_AraC"/>
</dbReference>
<keyword evidence="6" id="KW-1185">Reference proteome</keyword>
<dbReference type="Proteomes" id="UP001248709">
    <property type="component" value="Unassembled WGS sequence"/>
</dbReference>
<dbReference type="RefSeq" id="WP_025701381.1">
    <property type="nucleotide sequence ID" value="NZ_JAUSUY010000004.1"/>
</dbReference>
<keyword evidence="1" id="KW-0805">Transcription regulation</keyword>
<dbReference type="Pfam" id="PF12833">
    <property type="entry name" value="HTH_18"/>
    <property type="match status" value="1"/>
</dbReference>
<evidence type="ECO:0000256" key="3">
    <source>
        <dbReference type="ARBA" id="ARBA00023163"/>
    </source>
</evidence>
<protein>
    <submittedName>
        <fullName evidence="5">AraC-like DNA-binding protein</fullName>
    </submittedName>
</protein>
<evidence type="ECO:0000256" key="2">
    <source>
        <dbReference type="ARBA" id="ARBA00023125"/>
    </source>
</evidence>
<proteinExistence type="predicted"/>
<dbReference type="InterPro" id="IPR009057">
    <property type="entry name" value="Homeodomain-like_sf"/>
</dbReference>
<evidence type="ECO:0000313" key="5">
    <source>
        <dbReference type="EMBL" id="MDT3425852.1"/>
    </source>
</evidence>
<keyword evidence="2" id="KW-0238">DNA-binding</keyword>
<dbReference type="PANTHER" id="PTHR46796:SF7">
    <property type="entry name" value="ARAC FAMILY TRANSCRIPTIONAL REGULATOR"/>
    <property type="match status" value="1"/>
</dbReference>
<dbReference type="EMBL" id="JAUSUY010000004">
    <property type="protein sequence ID" value="MDT3425852.1"/>
    <property type="molecule type" value="Genomic_DNA"/>
</dbReference>
<dbReference type="InterPro" id="IPR050204">
    <property type="entry name" value="AraC_XylS_family_regulators"/>
</dbReference>
<feature type="domain" description="HTH araC/xylS-type" evidence="4">
    <location>
        <begin position="79"/>
        <end position="177"/>
    </location>
</feature>
<evidence type="ECO:0000259" key="4">
    <source>
        <dbReference type="PROSITE" id="PS01124"/>
    </source>
</evidence>
<evidence type="ECO:0000313" key="6">
    <source>
        <dbReference type="Proteomes" id="UP001248709"/>
    </source>
</evidence>
<keyword evidence="3" id="KW-0804">Transcription</keyword>
<evidence type="ECO:0000256" key="1">
    <source>
        <dbReference type="ARBA" id="ARBA00023015"/>
    </source>
</evidence>
<dbReference type="Gene3D" id="1.10.10.60">
    <property type="entry name" value="Homeodomain-like"/>
    <property type="match status" value="2"/>
</dbReference>
<dbReference type="PANTHER" id="PTHR46796">
    <property type="entry name" value="HTH-TYPE TRANSCRIPTIONAL ACTIVATOR RHAS-RELATED"/>
    <property type="match status" value="1"/>
</dbReference>
<accession>A0ABU3H730</accession>
<gene>
    <name evidence="5" type="ORF">J2Z22_001371</name>
</gene>
<reference evidence="5 6" key="1">
    <citation type="submission" date="2023-07" db="EMBL/GenBank/DDBJ databases">
        <title>Genomic Encyclopedia of Type Strains, Phase IV (KMG-IV): sequencing the most valuable type-strain genomes for metagenomic binning, comparative biology and taxonomic classification.</title>
        <authorList>
            <person name="Goeker M."/>
        </authorList>
    </citation>
    <scope>NUCLEOTIDE SEQUENCE [LARGE SCALE GENOMIC DNA]</scope>
    <source>
        <strain evidence="5 6">T98</strain>
    </source>
</reference>
<dbReference type="SMART" id="SM00342">
    <property type="entry name" value="HTH_ARAC"/>
    <property type="match status" value="1"/>
</dbReference>
<dbReference type="SUPFAM" id="SSF46689">
    <property type="entry name" value="Homeodomain-like"/>
    <property type="match status" value="2"/>
</dbReference>
<dbReference type="PROSITE" id="PS01124">
    <property type="entry name" value="HTH_ARAC_FAMILY_2"/>
    <property type="match status" value="1"/>
</dbReference>
<name>A0ABU3H730_9BACL</name>
<sequence length="182" mass="21068">MESWGFGRKPQLYELKDIRRLYALLEEMWLHAGPDFDKWKSAELFLAFCVELNKQVLNSADRGQGYTEKENRDPDSAAGRITRFLHDHMERNFTLSELASYVGYSPKQTDRLFRQELGVTPHQYLQRIRLRSAALLLEEHPAITVRQAAAHIGMEPVYFARLFRREFGVVPSEYGTRGTSGS</sequence>
<comment type="caution">
    <text evidence="5">The sequence shown here is derived from an EMBL/GenBank/DDBJ whole genome shotgun (WGS) entry which is preliminary data.</text>
</comment>